<dbReference type="PANTHER" id="PTHR23277:SF11">
    <property type="entry name" value="NECTIN-4"/>
    <property type="match status" value="1"/>
</dbReference>
<dbReference type="SMART" id="SM00409">
    <property type="entry name" value="IG"/>
    <property type="match status" value="2"/>
</dbReference>
<organism evidence="14 15">
    <name type="scientific">Mola mola</name>
    <name type="common">Ocean sunfish</name>
    <name type="synonym">Tetraodon mola</name>
    <dbReference type="NCBI Taxonomy" id="94237"/>
    <lineage>
        <taxon>Eukaryota</taxon>
        <taxon>Metazoa</taxon>
        <taxon>Chordata</taxon>
        <taxon>Craniata</taxon>
        <taxon>Vertebrata</taxon>
        <taxon>Euteleostomi</taxon>
        <taxon>Actinopterygii</taxon>
        <taxon>Neopterygii</taxon>
        <taxon>Teleostei</taxon>
        <taxon>Neoteleostei</taxon>
        <taxon>Acanthomorphata</taxon>
        <taxon>Eupercaria</taxon>
        <taxon>Tetraodontiformes</taxon>
        <taxon>Molidae</taxon>
        <taxon>Mola</taxon>
    </lineage>
</organism>
<dbReference type="SUPFAM" id="SSF48726">
    <property type="entry name" value="Immunoglobulin"/>
    <property type="match status" value="3"/>
</dbReference>
<evidence type="ECO:0000256" key="1">
    <source>
        <dbReference type="ARBA" id="ARBA00004167"/>
    </source>
</evidence>
<feature type="domain" description="Ig-like" evidence="13">
    <location>
        <begin position="26"/>
        <end position="135"/>
    </location>
</feature>
<dbReference type="STRING" id="94237.ENSMMOP00000027173"/>
<evidence type="ECO:0000256" key="9">
    <source>
        <dbReference type="ARBA" id="ARBA00023157"/>
    </source>
</evidence>
<feature type="region of interest" description="Disordered" evidence="11">
    <location>
        <begin position="534"/>
        <end position="574"/>
    </location>
</feature>
<dbReference type="InterPro" id="IPR051427">
    <property type="entry name" value="Nectin/Nectin-like"/>
</dbReference>
<protein>
    <recommendedName>
        <fullName evidence="13">Ig-like domain-containing protein</fullName>
    </recommendedName>
</protein>
<dbReference type="CDD" id="cd00096">
    <property type="entry name" value="Ig"/>
    <property type="match status" value="1"/>
</dbReference>
<feature type="transmembrane region" description="Helical" evidence="12">
    <location>
        <begin position="332"/>
        <end position="354"/>
    </location>
</feature>
<dbReference type="PROSITE" id="PS50835">
    <property type="entry name" value="IG_LIKE"/>
    <property type="match status" value="3"/>
</dbReference>
<dbReference type="GO" id="GO:0005912">
    <property type="term" value="C:adherens junction"/>
    <property type="evidence" value="ECO:0007669"/>
    <property type="project" value="TreeGrafter"/>
</dbReference>
<evidence type="ECO:0000256" key="3">
    <source>
        <dbReference type="ARBA" id="ARBA00022692"/>
    </source>
</evidence>
<evidence type="ECO:0000313" key="14">
    <source>
        <dbReference type="Ensembl" id="ENSMMOP00000027173.1"/>
    </source>
</evidence>
<evidence type="ECO:0000256" key="7">
    <source>
        <dbReference type="ARBA" id="ARBA00022989"/>
    </source>
</evidence>
<comment type="similarity">
    <text evidence="2">Belongs to the nectin family.</text>
</comment>
<dbReference type="OMA" id="MFYESNG"/>
<dbReference type="Gene3D" id="2.60.40.10">
    <property type="entry name" value="Immunoglobulins"/>
    <property type="match status" value="3"/>
</dbReference>
<feature type="domain" description="Ig-like" evidence="13">
    <location>
        <begin position="233"/>
        <end position="318"/>
    </location>
</feature>
<dbReference type="PANTHER" id="PTHR23277">
    <property type="entry name" value="NECTIN-RELATED"/>
    <property type="match status" value="1"/>
</dbReference>
<keyword evidence="9" id="KW-1015">Disulfide bond</keyword>
<keyword evidence="6" id="KW-0130">Cell adhesion</keyword>
<keyword evidence="5" id="KW-0677">Repeat</keyword>
<dbReference type="InterPro" id="IPR013106">
    <property type="entry name" value="Ig_V-set"/>
</dbReference>
<dbReference type="Pfam" id="PF07686">
    <property type="entry name" value="V-set"/>
    <property type="match status" value="1"/>
</dbReference>
<dbReference type="InterPro" id="IPR013162">
    <property type="entry name" value="CD80_C2-set"/>
</dbReference>
<feature type="compositionally biased region" description="Basic and acidic residues" evidence="11">
    <location>
        <begin position="405"/>
        <end position="415"/>
    </location>
</feature>
<evidence type="ECO:0000256" key="6">
    <source>
        <dbReference type="ARBA" id="ARBA00022889"/>
    </source>
</evidence>
<dbReference type="Pfam" id="PF13927">
    <property type="entry name" value="Ig_3"/>
    <property type="match status" value="1"/>
</dbReference>
<sequence length="608" mass="67332">KPATTCNVYTLLSAVAGVKGVFVEPPQPVTSQHSLADTETRLPCRYQVEDGEKVVQVTWFKELPDGSKDQIITAHFMDGHTEFGHYAGRVRFQSGRPTENSALLIPSTEGSDEGSYICHISTFPNGNFERHISLTVSILPISSLEPEVLVEGQSFRVAASCRAVGRPSPHLSWDTDLPGQSHNRTKEGGSVSSFYSLHPLRSMNGKKLDCLVWHPSLEQPRRISNHLVVQYPPDATISTATGDWFVGLEKAELICSAGGYPKPDNITWTWRGGVLPDGTSVVGGKLVFERPLRLNDSGLYECVVKNKVGVGKTEYTLEVNTKLNGFSFDHQLLVIIGASAGALVVILVIVVLLVSRYHRHKNKKLVRQLSKKMEEIDTLSRQASFRRLNSVSTDPRVQVQTHIDTHSAADNENLHSSHSTLGGKWGSPGGVEVDELGRPVIWHDDRESLRGGENDREKEECRRRVESYLKSSNMSLVCDAPLSDRPENSSLACYVSYRVMFYLLSSPLSDVMETGSKAEYTIARRLHSSLVPMKAQQEDGVGPRDSHQNSPTEGESPQSRVEGHEDEEDSSSHQLSEALTNHFYYSNGLLRPKPHSNAILLHPRSQII</sequence>
<evidence type="ECO:0000256" key="8">
    <source>
        <dbReference type="ARBA" id="ARBA00023136"/>
    </source>
</evidence>
<feature type="region of interest" description="Disordered" evidence="11">
    <location>
        <begin position="405"/>
        <end position="428"/>
    </location>
</feature>
<dbReference type="Pfam" id="PF08205">
    <property type="entry name" value="C2-set_2"/>
    <property type="match status" value="1"/>
</dbReference>
<dbReference type="GO" id="GO:0016020">
    <property type="term" value="C:membrane"/>
    <property type="evidence" value="ECO:0007669"/>
    <property type="project" value="UniProtKB-SubCell"/>
</dbReference>
<keyword evidence="7 12" id="KW-1133">Transmembrane helix</keyword>
<dbReference type="InterPro" id="IPR003599">
    <property type="entry name" value="Ig_sub"/>
</dbReference>
<dbReference type="Proteomes" id="UP000261620">
    <property type="component" value="Unplaced"/>
</dbReference>
<dbReference type="AlphaFoldDB" id="A0A3Q3X824"/>
<keyword evidence="10" id="KW-0325">Glycoprotein</keyword>
<feature type="domain" description="Ig-like" evidence="13">
    <location>
        <begin position="140"/>
        <end position="224"/>
    </location>
</feature>
<dbReference type="GO" id="GO:0007157">
    <property type="term" value="P:heterophilic cell-cell adhesion via plasma membrane cell adhesion molecules"/>
    <property type="evidence" value="ECO:0007669"/>
    <property type="project" value="TreeGrafter"/>
</dbReference>
<evidence type="ECO:0000256" key="12">
    <source>
        <dbReference type="SAM" id="Phobius"/>
    </source>
</evidence>
<keyword evidence="15" id="KW-1185">Reference proteome</keyword>
<keyword evidence="4" id="KW-0732">Signal</keyword>
<dbReference type="InterPro" id="IPR036179">
    <property type="entry name" value="Ig-like_dom_sf"/>
</dbReference>
<dbReference type="InterPro" id="IPR003598">
    <property type="entry name" value="Ig_sub2"/>
</dbReference>
<evidence type="ECO:0000259" key="13">
    <source>
        <dbReference type="PROSITE" id="PS50835"/>
    </source>
</evidence>
<dbReference type="Ensembl" id="ENSMMOT00000027636.1">
    <property type="protein sequence ID" value="ENSMMOP00000027173.1"/>
    <property type="gene ID" value="ENSMMOG00000020553.1"/>
</dbReference>
<name>A0A3Q3X824_MOLML</name>
<evidence type="ECO:0000256" key="4">
    <source>
        <dbReference type="ARBA" id="ARBA00022729"/>
    </source>
</evidence>
<dbReference type="GO" id="GO:0007156">
    <property type="term" value="P:homophilic cell adhesion via plasma membrane adhesion molecules"/>
    <property type="evidence" value="ECO:0007669"/>
    <property type="project" value="TreeGrafter"/>
</dbReference>
<dbReference type="SMART" id="SM00408">
    <property type="entry name" value="IGc2"/>
    <property type="match status" value="2"/>
</dbReference>
<feature type="compositionally biased region" description="Polar residues" evidence="11">
    <location>
        <begin position="548"/>
        <end position="559"/>
    </location>
</feature>
<accession>A0A3Q3X824</accession>
<evidence type="ECO:0000256" key="2">
    <source>
        <dbReference type="ARBA" id="ARBA00007810"/>
    </source>
</evidence>
<keyword evidence="8 12" id="KW-0472">Membrane</keyword>
<evidence type="ECO:0000256" key="5">
    <source>
        <dbReference type="ARBA" id="ARBA00022737"/>
    </source>
</evidence>
<evidence type="ECO:0000256" key="10">
    <source>
        <dbReference type="ARBA" id="ARBA00023180"/>
    </source>
</evidence>
<dbReference type="InterPro" id="IPR007110">
    <property type="entry name" value="Ig-like_dom"/>
</dbReference>
<dbReference type="InterPro" id="IPR013783">
    <property type="entry name" value="Ig-like_fold"/>
</dbReference>
<reference evidence="14" key="1">
    <citation type="submission" date="2025-08" db="UniProtKB">
        <authorList>
            <consortium name="Ensembl"/>
        </authorList>
    </citation>
    <scope>IDENTIFICATION</scope>
</reference>
<evidence type="ECO:0000256" key="11">
    <source>
        <dbReference type="SAM" id="MobiDB-lite"/>
    </source>
</evidence>
<evidence type="ECO:0000313" key="15">
    <source>
        <dbReference type="Proteomes" id="UP000261620"/>
    </source>
</evidence>
<reference evidence="14" key="2">
    <citation type="submission" date="2025-09" db="UniProtKB">
        <authorList>
            <consortium name="Ensembl"/>
        </authorList>
    </citation>
    <scope>IDENTIFICATION</scope>
</reference>
<proteinExistence type="inferred from homology"/>
<comment type="subcellular location">
    <subcellularLocation>
        <location evidence="1">Membrane</location>
        <topology evidence="1">Single-pass membrane protein</topology>
    </subcellularLocation>
</comment>
<keyword evidence="3 12" id="KW-0812">Transmembrane</keyword>